<comment type="similarity">
    <text evidence="1">Belongs to the flavoredoxin family.</text>
</comment>
<feature type="domain" description="Flavin reductase like" evidence="2">
    <location>
        <begin position="19"/>
        <end position="167"/>
    </location>
</feature>
<keyword evidence="4" id="KW-1185">Reference proteome</keyword>
<protein>
    <submittedName>
        <fullName evidence="3">Flavin reductase family protein</fullName>
    </submittedName>
</protein>
<gene>
    <name evidence="3" type="ORF">H8S08_02055</name>
</gene>
<accession>A0ABR7CJH6</accession>
<reference evidence="3 4" key="1">
    <citation type="submission" date="2020-08" db="EMBL/GenBank/DDBJ databases">
        <title>Genome public.</title>
        <authorList>
            <person name="Liu C."/>
            <person name="Sun Q."/>
        </authorList>
    </citation>
    <scope>NUCLEOTIDE SEQUENCE [LARGE SCALE GENOMIC DNA]</scope>
    <source>
        <strain evidence="3 4">New-7</strain>
    </source>
</reference>
<dbReference type="PANTHER" id="PTHR43567:SF5">
    <property type="entry name" value="HYPOTHETICAL CYTOSOLIC PROTEIN"/>
    <property type="match status" value="1"/>
</dbReference>
<dbReference type="InterPro" id="IPR052174">
    <property type="entry name" value="Flavoredoxin"/>
</dbReference>
<name>A0ABR7CJH6_9BACT</name>
<dbReference type="Pfam" id="PF01613">
    <property type="entry name" value="Flavin_Reduct"/>
    <property type="match status" value="1"/>
</dbReference>
<dbReference type="Proteomes" id="UP000636891">
    <property type="component" value="Unassembled WGS sequence"/>
</dbReference>
<dbReference type="Gene3D" id="2.30.110.10">
    <property type="entry name" value="Electron Transport, Fmn-binding Protein, Chain A"/>
    <property type="match status" value="1"/>
</dbReference>
<sequence>MEKIDPAWITENFISLIGREWMLVTAGDASRFNTMTASWGGVGYLWNKPVVFVFVRPERYTFEFIERCDCFTLSFLCEEYREAYKVCGSRSGRDTDKVKEAGLVPFVTPLGNVTFEQSRLTLECRKLYTGITAEERFIDKSIYRKWYGGSQGGDHRLYVAEIVDSWIK</sequence>
<organism evidence="3 4">
    <name type="scientific">Alistipes hominis</name>
    <dbReference type="NCBI Taxonomy" id="2763015"/>
    <lineage>
        <taxon>Bacteria</taxon>
        <taxon>Pseudomonadati</taxon>
        <taxon>Bacteroidota</taxon>
        <taxon>Bacteroidia</taxon>
        <taxon>Bacteroidales</taxon>
        <taxon>Rikenellaceae</taxon>
        <taxon>Alistipes</taxon>
    </lineage>
</organism>
<dbReference type="InterPro" id="IPR002563">
    <property type="entry name" value="Flavin_Rdtase-like_dom"/>
</dbReference>
<dbReference type="InterPro" id="IPR012349">
    <property type="entry name" value="Split_barrel_FMN-bd"/>
</dbReference>
<evidence type="ECO:0000313" key="4">
    <source>
        <dbReference type="Proteomes" id="UP000636891"/>
    </source>
</evidence>
<dbReference type="SUPFAM" id="SSF50475">
    <property type="entry name" value="FMN-binding split barrel"/>
    <property type="match status" value="1"/>
</dbReference>
<dbReference type="RefSeq" id="WP_055201738.1">
    <property type="nucleotide sequence ID" value="NZ_JACOOK010000001.1"/>
</dbReference>
<proteinExistence type="inferred from homology"/>
<evidence type="ECO:0000256" key="1">
    <source>
        <dbReference type="ARBA" id="ARBA00038054"/>
    </source>
</evidence>
<dbReference type="EMBL" id="JACOOK010000001">
    <property type="protein sequence ID" value="MBC5615806.1"/>
    <property type="molecule type" value="Genomic_DNA"/>
</dbReference>
<comment type="caution">
    <text evidence="3">The sequence shown here is derived from an EMBL/GenBank/DDBJ whole genome shotgun (WGS) entry which is preliminary data.</text>
</comment>
<dbReference type="PANTHER" id="PTHR43567">
    <property type="entry name" value="FLAVOREDOXIN-RELATED-RELATED"/>
    <property type="match status" value="1"/>
</dbReference>
<evidence type="ECO:0000313" key="3">
    <source>
        <dbReference type="EMBL" id="MBC5615806.1"/>
    </source>
</evidence>
<evidence type="ECO:0000259" key="2">
    <source>
        <dbReference type="Pfam" id="PF01613"/>
    </source>
</evidence>